<dbReference type="EMBL" id="JAFMOF010000001">
    <property type="protein sequence ID" value="MBO0651478.1"/>
    <property type="molecule type" value="Genomic_DNA"/>
</dbReference>
<proteinExistence type="predicted"/>
<dbReference type="AlphaFoldDB" id="A0A939JLN4"/>
<sequence>MTAEGEPDSRWSRTADVVLARPPARGETFREAAERVFREHPGCWLAAFAGEQANSCVAFTRDGGRTTARWTGAAPPDPVAVAASALYALPDGDRVVVTVAGLPCVLERPAG</sequence>
<evidence type="ECO:0000313" key="2">
    <source>
        <dbReference type="Proteomes" id="UP000664781"/>
    </source>
</evidence>
<comment type="caution">
    <text evidence="1">The sequence shown here is derived from an EMBL/GenBank/DDBJ whole genome shotgun (WGS) entry which is preliminary data.</text>
</comment>
<accession>A0A939JLN4</accession>
<gene>
    <name evidence="1" type="ORF">J1792_01260</name>
</gene>
<keyword evidence="2" id="KW-1185">Reference proteome</keyword>
<dbReference type="Proteomes" id="UP000664781">
    <property type="component" value="Unassembled WGS sequence"/>
</dbReference>
<organism evidence="1 2">
    <name type="scientific">Streptomyces triculaminicus</name>
    <dbReference type="NCBI Taxonomy" id="2816232"/>
    <lineage>
        <taxon>Bacteria</taxon>
        <taxon>Bacillati</taxon>
        <taxon>Actinomycetota</taxon>
        <taxon>Actinomycetes</taxon>
        <taxon>Kitasatosporales</taxon>
        <taxon>Streptomycetaceae</taxon>
        <taxon>Streptomyces</taxon>
    </lineage>
</organism>
<protein>
    <submittedName>
        <fullName evidence="1">Uncharacterized protein</fullName>
    </submittedName>
</protein>
<evidence type="ECO:0000313" key="1">
    <source>
        <dbReference type="EMBL" id="MBO0651478.1"/>
    </source>
</evidence>
<dbReference type="RefSeq" id="WP_207246487.1">
    <property type="nucleotide sequence ID" value="NZ_JAFMOF010000001.1"/>
</dbReference>
<name>A0A939JLN4_9ACTN</name>
<reference evidence="1" key="1">
    <citation type="submission" date="2021-03" db="EMBL/GenBank/DDBJ databases">
        <title>Streptomyces strains.</title>
        <authorList>
            <person name="Lund M.B."/>
            <person name="Toerring T."/>
        </authorList>
    </citation>
    <scope>NUCLEOTIDE SEQUENCE</scope>
    <source>
        <strain evidence="1">JCM 4242</strain>
    </source>
</reference>